<dbReference type="Pfam" id="PF11154">
    <property type="entry name" value="DUF2934"/>
    <property type="match status" value="1"/>
</dbReference>
<accession>A0A839H9W1</accession>
<dbReference type="AlphaFoldDB" id="A0A839H9W1"/>
<comment type="caution">
    <text evidence="1">The sequence shown here is derived from an EMBL/GenBank/DDBJ whole genome shotgun (WGS) entry which is preliminary data.</text>
</comment>
<protein>
    <submittedName>
        <fullName evidence="1">DUF2934 domain-containing protein</fullName>
    </submittedName>
</protein>
<evidence type="ECO:0000313" key="2">
    <source>
        <dbReference type="Proteomes" id="UP000548632"/>
    </source>
</evidence>
<name>A0A839H9W1_9GAMM</name>
<dbReference type="Proteomes" id="UP000548632">
    <property type="component" value="Unassembled WGS sequence"/>
</dbReference>
<organism evidence="1 2">
    <name type="scientific">Thiospirillum jenense</name>
    <dbReference type="NCBI Taxonomy" id="1653858"/>
    <lineage>
        <taxon>Bacteria</taxon>
        <taxon>Pseudomonadati</taxon>
        <taxon>Pseudomonadota</taxon>
        <taxon>Gammaproteobacteria</taxon>
        <taxon>Chromatiales</taxon>
        <taxon>Chromatiaceae</taxon>
        <taxon>Thiospirillum</taxon>
    </lineage>
</organism>
<proteinExistence type="predicted"/>
<evidence type="ECO:0000313" key="1">
    <source>
        <dbReference type="EMBL" id="MBB1125731.1"/>
    </source>
</evidence>
<dbReference type="InterPro" id="IPR021327">
    <property type="entry name" value="DUF2934"/>
</dbReference>
<gene>
    <name evidence="1" type="ORF">HUK38_05715</name>
</gene>
<dbReference type="EMBL" id="JABVCQ010000009">
    <property type="protein sequence ID" value="MBB1125731.1"/>
    <property type="molecule type" value="Genomic_DNA"/>
</dbReference>
<reference evidence="1 2" key="1">
    <citation type="journal article" date="2020" name="Arch. Microbiol.">
        <title>The genome sequence of the giant phototrophic gammaproteobacterium Thiospirillum jenense gives insight into its physiological properties and phylogenetic relationships.</title>
        <authorList>
            <person name="Imhoff J.F."/>
            <person name="Meyer T.E."/>
            <person name="Kyndt J.A."/>
        </authorList>
    </citation>
    <scope>NUCLEOTIDE SEQUENCE [LARGE SCALE GENOMIC DNA]</scope>
    <source>
        <strain evidence="1 2">DSM 216</strain>
    </source>
</reference>
<sequence>MPPVFAPTTAERHQMIAVAAYFLAERRHFAPGNADTDWINAEQQIDQMLAVMRESGRTQHDLEQVGLRNALLLWTNCIPLA</sequence>
<keyword evidence="2" id="KW-1185">Reference proteome</keyword>